<keyword evidence="7" id="KW-1185">Reference proteome</keyword>
<dbReference type="InterPro" id="IPR039518">
    <property type="entry name" value="WhiA_LAGLIDADG_dom"/>
</dbReference>
<keyword evidence="3" id="KW-0131">Cell cycle</keyword>
<dbReference type="Pfam" id="PF02650">
    <property type="entry name" value="HTH_WhiA"/>
    <property type="match status" value="1"/>
</dbReference>
<organism evidence="6 7">
    <name type="scientific">Candidatus Hepatoplasma crinochetorum</name>
    <dbReference type="NCBI Taxonomy" id="295596"/>
    <lineage>
        <taxon>Bacteria</taxon>
        <taxon>Bacillati</taxon>
        <taxon>Mycoplasmatota</taxon>
        <taxon>Mollicutes</taxon>
        <taxon>Candidatus Hepatoplasmataceae</taxon>
        <taxon>Candidatus Hepatoplasma</taxon>
    </lineage>
</organism>
<evidence type="ECO:0000256" key="3">
    <source>
        <dbReference type="ARBA" id="ARBA00023306"/>
    </source>
</evidence>
<reference evidence="7" key="1">
    <citation type="submission" date="2015-05" db="EMBL/GenBank/DDBJ databases">
        <authorList>
            <person name="Collingro A."/>
        </authorList>
    </citation>
    <scope>NUCLEOTIDE SEQUENCE [LARGE SCALE GENOMIC DNA]</scope>
    <source>
        <strain evidence="7">Ps</strain>
    </source>
</reference>
<evidence type="ECO:0000313" key="6">
    <source>
        <dbReference type="EMBL" id="CRX36986.1"/>
    </source>
</evidence>
<dbReference type="NCBIfam" id="TIGR00647">
    <property type="entry name" value="DNA_bind_WhiA"/>
    <property type="match status" value="1"/>
</dbReference>
<feature type="domain" description="Sporulation regulator WhiA C-terminal" evidence="4">
    <location>
        <begin position="206"/>
        <end position="290"/>
    </location>
</feature>
<dbReference type="InterPro" id="IPR027434">
    <property type="entry name" value="Homing_endonucl"/>
</dbReference>
<dbReference type="AlphaFoldDB" id="A0A0G7ZMZ8"/>
<dbReference type="GO" id="GO:0003677">
    <property type="term" value="F:DNA binding"/>
    <property type="evidence" value="ECO:0007669"/>
    <property type="project" value="UniProtKB-KW"/>
</dbReference>
<gene>
    <name evidence="6" type="ORF">HEPPS_01860</name>
</gene>
<name>A0A0G7ZMZ8_9MOLU</name>
<evidence type="ECO:0000259" key="5">
    <source>
        <dbReference type="Pfam" id="PF14527"/>
    </source>
</evidence>
<feature type="domain" description="WhiA LAGLIDADG-like" evidence="5">
    <location>
        <begin position="109"/>
        <end position="199"/>
    </location>
</feature>
<evidence type="ECO:0000256" key="2">
    <source>
        <dbReference type="ARBA" id="ARBA00023125"/>
    </source>
</evidence>
<evidence type="ECO:0000259" key="4">
    <source>
        <dbReference type="Pfam" id="PF02650"/>
    </source>
</evidence>
<dbReference type="PANTHER" id="PTHR37307">
    <property type="entry name" value="CELL DIVISION PROTEIN WHIA-RELATED"/>
    <property type="match status" value="1"/>
</dbReference>
<protein>
    <submittedName>
        <fullName evidence="6">| / WhiA LAGLIDADG-like domain containing protein / 469644:470570 Reverse</fullName>
    </submittedName>
</protein>
<dbReference type="InterPro" id="IPR023054">
    <property type="entry name" value="Sporulation_regulator_WhiA_C"/>
</dbReference>
<proteinExistence type="predicted"/>
<dbReference type="InterPro" id="IPR003802">
    <property type="entry name" value="Sporulation_regulator_WhiA"/>
</dbReference>
<dbReference type="Gene3D" id="3.10.28.10">
    <property type="entry name" value="Homing endonucleases"/>
    <property type="match status" value="1"/>
</dbReference>
<evidence type="ECO:0000256" key="1">
    <source>
        <dbReference type="ARBA" id="ARBA00022618"/>
    </source>
</evidence>
<dbReference type="Proteomes" id="UP000242141">
    <property type="component" value="Unassembled WGS sequence"/>
</dbReference>
<accession>A0A0G7ZMZ8</accession>
<keyword evidence="1" id="KW-0132">Cell division</keyword>
<dbReference type="PANTHER" id="PTHR37307:SF1">
    <property type="entry name" value="CELL DIVISION PROTEIN WHIA-RELATED"/>
    <property type="match status" value="1"/>
</dbReference>
<dbReference type="EMBL" id="CWGI01000001">
    <property type="protein sequence ID" value="CRX36986.1"/>
    <property type="molecule type" value="Genomic_DNA"/>
</dbReference>
<keyword evidence="2" id="KW-0238">DNA-binding</keyword>
<evidence type="ECO:0000313" key="7">
    <source>
        <dbReference type="Proteomes" id="UP000242141"/>
    </source>
</evidence>
<dbReference type="GO" id="GO:0051301">
    <property type="term" value="P:cell division"/>
    <property type="evidence" value="ECO:0007669"/>
    <property type="project" value="UniProtKB-KW"/>
</dbReference>
<sequence length="294" mass="35641">MNFSKQIKNEILNLNWTKKEQQILFYISLSLLIQNKKDLFFTRKIKNEDLFKFIFTNLKKLNQKNYYIKFIKKDQKIFIDKNFFDDLKYKFLSIEEEILNNKNLYQITVAAIFLIKGSISNYDAKNNYLEIRLNKINNEEIYRIFCKINNKLSFKFNFSDKNNFFYLKKAIYISDFLKYIKTTDSLIDFEENRIIKEMNLNLKRAEVIEKFNKEKIINNSLKQIEAIKLVLKDQKKFNKLTEGQIKLAKLRLDYKDSSLEDLKYYFYLNYQKNISKSTVNNWLKKIKEIADNLN</sequence>
<dbReference type="Pfam" id="PF14527">
    <property type="entry name" value="LAGLIDADG_WhiA"/>
    <property type="match status" value="1"/>
</dbReference>
<dbReference type="GO" id="GO:0043937">
    <property type="term" value="P:regulation of sporulation"/>
    <property type="evidence" value="ECO:0007669"/>
    <property type="project" value="InterPro"/>
</dbReference>